<dbReference type="HOGENOM" id="CLU_014528_0_0_1"/>
<dbReference type="GO" id="GO:0071949">
    <property type="term" value="F:FAD binding"/>
    <property type="evidence" value="ECO:0007669"/>
    <property type="project" value="InterPro"/>
</dbReference>
<dbReference type="PANTHER" id="PTHR13789">
    <property type="entry name" value="MONOOXYGENASE"/>
    <property type="match status" value="1"/>
</dbReference>
<dbReference type="InParanoid" id="A0A0C3D604"/>
<keyword evidence="2" id="KW-0285">Flavoprotein</keyword>
<evidence type="ECO:0000256" key="3">
    <source>
        <dbReference type="ARBA" id="ARBA00022827"/>
    </source>
</evidence>
<dbReference type="Proteomes" id="UP000054321">
    <property type="component" value="Unassembled WGS sequence"/>
</dbReference>
<reference evidence="8" key="2">
    <citation type="submission" date="2015-01" db="EMBL/GenBank/DDBJ databases">
        <title>Evolutionary Origins and Diversification of the Mycorrhizal Mutualists.</title>
        <authorList>
            <consortium name="DOE Joint Genome Institute"/>
            <consortium name="Mycorrhizal Genomics Consortium"/>
            <person name="Kohler A."/>
            <person name="Kuo A."/>
            <person name="Nagy L.G."/>
            <person name="Floudas D."/>
            <person name="Copeland A."/>
            <person name="Barry K.W."/>
            <person name="Cichocki N."/>
            <person name="Veneault-Fourrey C."/>
            <person name="LaButti K."/>
            <person name="Lindquist E.A."/>
            <person name="Lipzen A."/>
            <person name="Lundell T."/>
            <person name="Morin E."/>
            <person name="Murat C."/>
            <person name="Riley R."/>
            <person name="Ohm R."/>
            <person name="Sun H."/>
            <person name="Tunlid A."/>
            <person name="Henrissat B."/>
            <person name="Grigoriev I.V."/>
            <person name="Hibbett D.S."/>
            <person name="Martin F."/>
        </authorList>
    </citation>
    <scope>NUCLEOTIDE SEQUENCE [LARGE SCALE GENOMIC DNA]</scope>
    <source>
        <strain evidence="8">Zn</strain>
    </source>
</reference>
<accession>A0A0C3D604</accession>
<keyword evidence="4" id="KW-0560">Oxidoreductase</keyword>
<dbReference type="Pfam" id="PF01494">
    <property type="entry name" value="FAD_binding_3"/>
    <property type="match status" value="1"/>
</dbReference>
<evidence type="ECO:0000313" key="8">
    <source>
        <dbReference type="Proteomes" id="UP000054321"/>
    </source>
</evidence>
<dbReference type="PANTHER" id="PTHR13789:SF261">
    <property type="entry name" value="HYDROXYLASE, PUTATIVE (AFU_ORTHOLOGUE AFUA_7G00590)-RELATED"/>
    <property type="match status" value="1"/>
</dbReference>
<reference evidence="7 8" key="1">
    <citation type="submission" date="2014-04" db="EMBL/GenBank/DDBJ databases">
        <authorList>
            <consortium name="DOE Joint Genome Institute"/>
            <person name="Kuo A."/>
            <person name="Martino E."/>
            <person name="Perotto S."/>
            <person name="Kohler A."/>
            <person name="Nagy L.G."/>
            <person name="Floudas D."/>
            <person name="Copeland A."/>
            <person name="Barry K.W."/>
            <person name="Cichocki N."/>
            <person name="Veneault-Fourrey C."/>
            <person name="LaButti K."/>
            <person name="Lindquist E.A."/>
            <person name="Lipzen A."/>
            <person name="Lundell T."/>
            <person name="Morin E."/>
            <person name="Murat C."/>
            <person name="Sun H."/>
            <person name="Tunlid A."/>
            <person name="Henrissat B."/>
            <person name="Grigoriev I.V."/>
            <person name="Hibbett D.S."/>
            <person name="Martin F."/>
            <person name="Nordberg H.P."/>
            <person name="Cantor M.N."/>
            <person name="Hua S.X."/>
        </authorList>
    </citation>
    <scope>NUCLEOTIDE SEQUENCE [LARGE SCALE GENOMIC DNA]</scope>
    <source>
        <strain evidence="7 8">Zn</strain>
    </source>
</reference>
<evidence type="ECO:0000313" key="7">
    <source>
        <dbReference type="EMBL" id="KIM97337.1"/>
    </source>
</evidence>
<comment type="similarity">
    <text evidence="1">Belongs to the paxM FAD-dependent monooxygenase family.</text>
</comment>
<protein>
    <recommendedName>
        <fullName evidence="6">FAD-binding domain-containing protein</fullName>
    </recommendedName>
</protein>
<dbReference type="SUPFAM" id="SSF160104">
    <property type="entry name" value="Acetoacetate decarboxylase-like"/>
    <property type="match status" value="1"/>
</dbReference>
<proteinExistence type="inferred from homology"/>
<dbReference type="InterPro" id="IPR010451">
    <property type="entry name" value="Acetoacetate_decarboxylase"/>
</dbReference>
<keyword evidence="8" id="KW-1185">Reference proteome</keyword>
<dbReference type="SUPFAM" id="SSF54373">
    <property type="entry name" value="FAD-linked reductases, C-terminal domain"/>
    <property type="match status" value="1"/>
</dbReference>
<name>A0A0C3D604_OIDMZ</name>
<evidence type="ECO:0000256" key="2">
    <source>
        <dbReference type="ARBA" id="ARBA00022630"/>
    </source>
</evidence>
<dbReference type="Gene3D" id="3.50.50.60">
    <property type="entry name" value="FAD/NAD(P)-binding domain"/>
    <property type="match status" value="1"/>
</dbReference>
<feature type="domain" description="FAD-binding" evidence="6">
    <location>
        <begin position="34"/>
        <end position="388"/>
    </location>
</feature>
<evidence type="ECO:0000256" key="5">
    <source>
        <dbReference type="ARBA" id="ARBA00023033"/>
    </source>
</evidence>
<dbReference type="InterPro" id="IPR023375">
    <property type="entry name" value="ADC_dom_sf"/>
</dbReference>
<dbReference type="InterPro" id="IPR050493">
    <property type="entry name" value="FAD-dep_Monooxygenase_BioMet"/>
</dbReference>
<gene>
    <name evidence="7" type="ORF">OIDMADRAFT_130191</name>
</gene>
<dbReference type="OrthoDB" id="1047367at2759"/>
<organism evidence="7 8">
    <name type="scientific">Oidiodendron maius (strain Zn)</name>
    <dbReference type="NCBI Taxonomy" id="913774"/>
    <lineage>
        <taxon>Eukaryota</taxon>
        <taxon>Fungi</taxon>
        <taxon>Dikarya</taxon>
        <taxon>Ascomycota</taxon>
        <taxon>Pezizomycotina</taxon>
        <taxon>Leotiomycetes</taxon>
        <taxon>Leotiomycetes incertae sedis</taxon>
        <taxon>Myxotrichaceae</taxon>
        <taxon>Oidiodendron</taxon>
    </lineage>
</organism>
<evidence type="ECO:0000256" key="1">
    <source>
        <dbReference type="ARBA" id="ARBA00007992"/>
    </source>
</evidence>
<dbReference type="EMBL" id="KN832882">
    <property type="protein sequence ID" value="KIM97337.1"/>
    <property type="molecule type" value="Genomic_DNA"/>
</dbReference>
<dbReference type="GO" id="GO:0004497">
    <property type="term" value="F:monooxygenase activity"/>
    <property type="evidence" value="ECO:0007669"/>
    <property type="project" value="UniProtKB-KW"/>
</dbReference>
<keyword evidence="3" id="KW-0274">FAD</keyword>
<dbReference type="AlphaFoldDB" id="A0A0C3D604"/>
<dbReference type="PRINTS" id="PR00420">
    <property type="entry name" value="RNGMNOXGNASE"/>
</dbReference>
<dbReference type="STRING" id="913774.A0A0C3D604"/>
<evidence type="ECO:0000259" key="6">
    <source>
        <dbReference type="Pfam" id="PF01494"/>
    </source>
</evidence>
<dbReference type="InterPro" id="IPR036188">
    <property type="entry name" value="FAD/NAD-bd_sf"/>
</dbReference>
<sequence length="719" mass="79303">MMIEHSQATNGLSSTLTDPDRKIANGINGPKPLEVVIVGAGIGGLAAAIGLRRAGHNVSLYEQSQFASEVGAAIHLAPNANGILRRYNIMAEDFGAVTMSRLVEYDEKGTETRSVDLTEQNKMWQHPWMLVHRVRLHDKLKQIATGAEGPGKPAKLYLSSKVAAVDTDNATITLEKGDIIQADLVLGADGIYSKTREFVTGYPITLFGSGKAAFRFLIPRKDAVADSELKKLLENDNELCIWYGNDRRVVIYPCENNELLNFVCIHPEGEVQDGTTGWNNQTSMESLLKVYQNFDPKLLTLFQKADPGSLKAWRLMDMEILPTWIKGRLALLGDAAHPFLPHQGQGGGIAIEDSATLTVVLPLGTKPEEISERLALYEKIRYERANNIQEYSRQAGTDCVDGKPTIDMMKYTAYNFGHDEFDHSSHVFLKWRRAKSPELYSRMPIAFGPAPGPRQDIWGNPRPSLAQTFVTASIKFKTSATFLKNLFPTESFSFKSPGSVAYASFSITTLGNMVWLGGGGYNHFGLYIHGVQYTKKDGTTIDGTYMPLLFESLADPIVSGRDELGMPKVYCAIDIHRRSKSYRMQASWQGAKFCDFTLEGLSSIDPATEKGTIGGESDYGILVYKYIPAVGRDMRGKSDCEYPVVVPHEEESSVVPSTVKYVTIAEKSGVRFDKLDLDALPTLHHIVSVLADVPIYEVVKAKVVEGTGVPDVSSARRIE</sequence>
<dbReference type="Gene3D" id="2.40.400.10">
    <property type="entry name" value="Acetoacetate decarboxylase-like"/>
    <property type="match status" value="1"/>
</dbReference>
<dbReference type="GO" id="GO:0016829">
    <property type="term" value="F:lyase activity"/>
    <property type="evidence" value="ECO:0007669"/>
    <property type="project" value="InterPro"/>
</dbReference>
<keyword evidence="5" id="KW-0503">Monooxygenase</keyword>
<dbReference type="Pfam" id="PF06314">
    <property type="entry name" value="ADC"/>
    <property type="match status" value="1"/>
</dbReference>
<dbReference type="SUPFAM" id="SSF51905">
    <property type="entry name" value="FAD/NAD(P)-binding domain"/>
    <property type="match status" value="1"/>
</dbReference>
<dbReference type="InterPro" id="IPR002938">
    <property type="entry name" value="FAD-bd"/>
</dbReference>
<evidence type="ECO:0000256" key="4">
    <source>
        <dbReference type="ARBA" id="ARBA00023002"/>
    </source>
</evidence>